<dbReference type="Pfam" id="PF00010">
    <property type="entry name" value="HLH"/>
    <property type="match status" value="1"/>
</dbReference>
<keyword evidence="4" id="KW-1185">Reference proteome</keyword>
<dbReference type="SMART" id="SM00353">
    <property type="entry name" value="HLH"/>
    <property type="match status" value="1"/>
</dbReference>
<dbReference type="InterPro" id="IPR011598">
    <property type="entry name" value="bHLH_dom"/>
</dbReference>
<dbReference type="RefSeq" id="XP_056785910.1">
    <property type="nucleotide sequence ID" value="XM_056938533.1"/>
</dbReference>
<dbReference type="EMBL" id="JAPWDQ010000015">
    <property type="protein sequence ID" value="KAJ5469320.1"/>
    <property type="molecule type" value="Genomic_DNA"/>
</dbReference>
<dbReference type="InterPro" id="IPR036638">
    <property type="entry name" value="HLH_DNA-bd_sf"/>
</dbReference>
<dbReference type="GeneID" id="81628783"/>
<dbReference type="GO" id="GO:0046983">
    <property type="term" value="F:protein dimerization activity"/>
    <property type="evidence" value="ECO:0007669"/>
    <property type="project" value="InterPro"/>
</dbReference>
<accession>A0A9W9WKR8</accession>
<evidence type="ECO:0000256" key="1">
    <source>
        <dbReference type="SAM" id="MobiDB-lite"/>
    </source>
</evidence>
<evidence type="ECO:0000313" key="4">
    <source>
        <dbReference type="Proteomes" id="UP001148312"/>
    </source>
</evidence>
<dbReference type="AlphaFoldDB" id="A0A9W9WKR8"/>
<evidence type="ECO:0000313" key="3">
    <source>
        <dbReference type="EMBL" id="KAJ5469320.1"/>
    </source>
</evidence>
<dbReference type="PANTHER" id="PTHR47336">
    <property type="entry name" value="TRANSCRIPTION FACTOR HMS1-RELATED"/>
    <property type="match status" value="1"/>
</dbReference>
<sequence>MAFDRKPFAATMSQEDEQYFNQTLSPEMSPHSRPMDYFPFTKESQDFPANWAYDGTMDMFPLDPVDMNVLGFPEYVDGVNDVESKGLFMDPFNASTAIGGLSMPTADDAHSISSEFESDDQSWSFSARPSVDMTAASISSTTSPDTVPKPFTRSSVNSANSTSPSASTRSSSSPEIKPQEYKVSRIEKRRKPRSVGTGEAEMTAPISESTPASAKDPQNRNAAKRAAHNIIEKRYRTNMNAKFLALEQAISTSSVQKSSRASAGAASTASAGSLKKSEILSNALAYIERIQQENLAAQKELALLKEGLVAGGMWRSTKQGRS</sequence>
<dbReference type="PROSITE" id="PS50888">
    <property type="entry name" value="BHLH"/>
    <property type="match status" value="1"/>
</dbReference>
<dbReference type="Proteomes" id="UP001148312">
    <property type="component" value="Unassembled WGS sequence"/>
</dbReference>
<comment type="caution">
    <text evidence="3">The sequence shown here is derived from an EMBL/GenBank/DDBJ whole genome shotgun (WGS) entry which is preliminary data.</text>
</comment>
<gene>
    <name evidence="3" type="ORF">N7539_008938</name>
</gene>
<dbReference type="SUPFAM" id="SSF47459">
    <property type="entry name" value="HLH, helix-loop-helix DNA-binding domain"/>
    <property type="match status" value="1"/>
</dbReference>
<feature type="region of interest" description="Disordered" evidence="1">
    <location>
        <begin position="136"/>
        <end position="224"/>
    </location>
</feature>
<name>A0A9W9WKR8_9EURO</name>
<feature type="compositionally biased region" description="Low complexity" evidence="1">
    <location>
        <begin position="153"/>
        <end position="174"/>
    </location>
</feature>
<dbReference type="Gene3D" id="4.10.280.10">
    <property type="entry name" value="Helix-loop-helix DNA-binding domain"/>
    <property type="match status" value="1"/>
</dbReference>
<feature type="compositionally biased region" description="Basic and acidic residues" evidence="1">
    <location>
        <begin position="177"/>
        <end position="186"/>
    </location>
</feature>
<reference evidence="3" key="2">
    <citation type="journal article" date="2023" name="IMA Fungus">
        <title>Comparative genomic study of the Penicillium genus elucidates a diverse pangenome and 15 lateral gene transfer events.</title>
        <authorList>
            <person name="Petersen C."/>
            <person name="Sorensen T."/>
            <person name="Nielsen M.R."/>
            <person name="Sondergaard T.E."/>
            <person name="Sorensen J.L."/>
            <person name="Fitzpatrick D.A."/>
            <person name="Frisvad J.C."/>
            <person name="Nielsen K.L."/>
        </authorList>
    </citation>
    <scope>NUCLEOTIDE SEQUENCE</scope>
    <source>
        <strain evidence="3">IBT 30728</strain>
    </source>
</reference>
<organism evidence="3 4">
    <name type="scientific">Penicillium diatomitis</name>
    <dbReference type="NCBI Taxonomy" id="2819901"/>
    <lineage>
        <taxon>Eukaryota</taxon>
        <taxon>Fungi</taxon>
        <taxon>Dikarya</taxon>
        <taxon>Ascomycota</taxon>
        <taxon>Pezizomycotina</taxon>
        <taxon>Eurotiomycetes</taxon>
        <taxon>Eurotiomycetidae</taxon>
        <taxon>Eurotiales</taxon>
        <taxon>Aspergillaceae</taxon>
        <taxon>Penicillium</taxon>
    </lineage>
</organism>
<feature type="compositionally biased region" description="Polar residues" evidence="1">
    <location>
        <begin position="136"/>
        <end position="145"/>
    </location>
</feature>
<dbReference type="PANTHER" id="PTHR47336:SF4">
    <property type="entry name" value="BHLH TRANSCRIPTION FACTOR (EUROFUNG)"/>
    <property type="match status" value="1"/>
</dbReference>
<evidence type="ECO:0000259" key="2">
    <source>
        <dbReference type="PROSITE" id="PS50888"/>
    </source>
</evidence>
<dbReference type="InterPro" id="IPR052099">
    <property type="entry name" value="Regulatory_TF_Diverse"/>
</dbReference>
<protein>
    <recommendedName>
        <fullName evidence="2">BHLH domain-containing protein</fullName>
    </recommendedName>
</protein>
<reference evidence="3" key="1">
    <citation type="submission" date="2022-12" db="EMBL/GenBank/DDBJ databases">
        <authorList>
            <person name="Petersen C."/>
        </authorList>
    </citation>
    <scope>NUCLEOTIDE SEQUENCE</scope>
    <source>
        <strain evidence="3">IBT 30728</strain>
    </source>
</reference>
<feature type="domain" description="BHLH" evidence="2">
    <location>
        <begin position="223"/>
        <end position="290"/>
    </location>
</feature>
<proteinExistence type="predicted"/>